<comment type="caution">
    <text evidence="2">The sequence shown here is derived from an EMBL/GenBank/DDBJ whole genome shotgun (WGS) entry which is preliminary data.</text>
</comment>
<dbReference type="InterPro" id="IPR021367">
    <property type="entry name" value="DUF2982"/>
</dbReference>
<feature type="transmembrane region" description="Helical" evidence="1">
    <location>
        <begin position="12"/>
        <end position="32"/>
    </location>
</feature>
<dbReference type="Pfam" id="PF11201">
    <property type="entry name" value="DUF2982"/>
    <property type="match status" value="1"/>
</dbReference>
<dbReference type="AlphaFoldDB" id="A0A094JXB3"/>
<dbReference type="RefSeq" id="WP_037443346.1">
    <property type="nucleotide sequence ID" value="NZ_JPEO01000009.1"/>
</dbReference>
<accession>A0A094JXB3</accession>
<evidence type="ECO:0000313" key="2">
    <source>
        <dbReference type="EMBL" id="KFZ37071.1"/>
    </source>
</evidence>
<evidence type="ECO:0008006" key="4">
    <source>
        <dbReference type="Google" id="ProtNLM"/>
    </source>
</evidence>
<name>A0A094JXB3_9GAMM</name>
<gene>
    <name evidence="2" type="ORF">HR45_12600</name>
</gene>
<organism evidence="2 3">
    <name type="scientific">Shewanella mangrovi</name>
    <dbReference type="NCBI Taxonomy" id="1515746"/>
    <lineage>
        <taxon>Bacteria</taxon>
        <taxon>Pseudomonadati</taxon>
        <taxon>Pseudomonadota</taxon>
        <taxon>Gammaproteobacteria</taxon>
        <taxon>Alteromonadales</taxon>
        <taxon>Shewanellaceae</taxon>
        <taxon>Shewanella</taxon>
    </lineage>
</organism>
<keyword evidence="1" id="KW-1133">Transmembrane helix</keyword>
<dbReference type="STRING" id="1515746.HR45_12600"/>
<evidence type="ECO:0000256" key="1">
    <source>
        <dbReference type="SAM" id="Phobius"/>
    </source>
</evidence>
<dbReference type="Proteomes" id="UP000029264">
    <property type="component" value="Unassembled WGS sequence"/>
</dbReference>
<dbReference type="EMBL" id="JPEO01000009">
    <property type="protein sequence ID" value="KFZ37071.1"/>
    <property type="molecule type" value="Genomic_DNA"/>
</dbReference>
<sequence>MQTIEIQSTSKRNAVTLTVVGASALIIAFALFLGVSSLFYVALTLFVVGAIALVIGIAKQYEPPVVMTLEAEGLRYFHRRGSVFIEWRNIQRLDFPRVQRGIELIELPFIGVKLHAINPILDNISPRLASGLLSEQRSLVMTALANDEDLNALEHYLSAEFTPLVVNDDRYRGLLAMFGRRCLTLDKHLGYHLYLPAEFVEETPQEFLRSLRRVWNDQRFVD</sequence>
<evidence type="ECO:0000313" key="3">
    <source>
        <dbReference type="Proteomes" id="UP000029264"/>
    </source>
</evidence>
<feature type="transmembrane region" description="Helical" evidence="1">
    <location>
        <begin position="38"/>
        <end position="58"/>
    </location>
</feature>
<dbReference type="OrthoDB" id="7061905at2"/>
<proteinExistence type="predicted"/>
<reference evidence="2 3" key="1">
    <citation type="submission" date="2014-06" db="EMBL/GenBank/DDBJ databases">
        <title>Shewanella sp. YQH10.</title>
        <authorList>
            <person name="Liu Y."/>
            <person name="Zeng R."/>
        </authorList>
    </citation>
    <scope>NUCLEOTIDE SEQUENCE [LARGE SCALE GENOMIC DNA]</scope>
    <source>
        <strain evidence="2 3">YQH10</strain>
    </source>
</reference>
<dbReference type="eggNOG" id="ENOG5032S0P">
    <property type="taxonomic scope" value="Bacteria"/>
</dbReference>
<keyword evidence="3" id="KW-1185">Reference proteome</keyword>
<keyword evidence="1" id="KW-0812">Transmembrane</keyword>
<keyword evidence="1" id="KW-0472">Membrane</keyword>
<protein>
    <recommendedName>
        <fullName evidence="4">DUF2982 domain-containing protein</fullName>
    </recommendedName>
</protein>